<dbReference type="Pfam" id="PF03596">
    <property type="entry name" value="Cad"/>
    <property type="match status" value="1"/>
</dbReference>
<feature type="transmembrane region" description="Helical" evidence="1">
    <location>
        <begin position="100"/>
        <end position="124"/>
    </location>
</feature>
<keyword evidence="1" id="KW-1133">Transmembrane helix</keyword>
<protein>
    <submittedName>
        <fullName evidence="2">Cadmium resistance transporter</fullName>
    </submittedName>
</protein>
<keyword evidence="3" id="KW-1185">Reference proteome</keyword>
<dbReference type="EMBL" id="JAHKNI010000013">
    <property type="protein sequence ID" value="MBU3066058.1"/>
    <property type="molecule type" value="Genomic_DNA"/>
</dbReference>
<evidence type="ECO:0000313" key="2">
    <source>
        <dbReference type="EMBL" id="MBU3066058.1"/>
    </source>
</evidence>
<keyword evidence="1" id="KW-0472">Membrane</keyword>
<proteinExistence type="predicted"/>
<name>A0ABS6BA33_9NOCA</name>
<accession>A0ABS6BA33</accession>
<feature type="transmembrane region" description="Helical" evidence="1">
    <location>
        <begin position="6"/>
        <end position="29"/>
    </location>
</feature>
<dbReference type="Proteomes" id="UP000733379">
    <property type="component" value="Unassembled WGS sequence"/>
</dbReference>
<comment type="caution">
    <text evidence="2">The sequence shown here is derived from an EMBL/GenBank/DDBJ whole genome shotgun (WGS) entry which is preliminary data.</text>
</comment>
<feature type="transmembrane region" description="Helical" evidence="1">
    <location>
        <begin position="136"/>
        <end position="157"/>
    </location>
</feature>
<feature type="transmembrane region" description="Helical" evidence="1">
    <location>
        <begin position="70"/>
        <end position="88"/>
    </location>
</feature>
<feature type="transmembrane region" description="Helical" evidence="1">
    <location>
        <begin position="169"/>
        <end position="187"/>
    </location>
</feature>
<evidence type="ECO:0000313" key="3">
    <source>
        <dbReference type="Proteomes" id="UP000733379"/>
    </source>
</evidence>
<evidence type="ECO:0000256" key="1">
    <source>
        <dbReference type="SAM" id="Phobius"/>
    </source>
</evidence>
<gene>
    <name evidence="2" type="ORF">KO481_31650</name>
</gene>
<keyword evidence="1" id="KW-0812">Transmembrane</keyword>
<organism evidence="2 3">
    <name type="scientific">Nocardia albiluteola</name>
    <dbReference type="NCBI Taxonomy" id="2842303"/>
    <lineage>
        <taxon>Bacteria</taxon>
        <taxon>Bacillati</taxon>
        <taxon>Actinomycetota</taxon>
        <taxon>Actinomycetes</taxon>
        <taxon>Mycobacteriales</taxon>
        <taxon>Nocardiaceae</taxon>
        <taxon>Nocardia</taxon>
    </lineage>
</organism>
<dbReference type="InterPro" id="IPR004676">
    <property type="entry name" value="Cd-R_transporter"/>
</dbReference>
<reference evidence="2 3" key="1">
    <citation type="submission" date="2021-06" db="EMBL/GenBank/DDBJ databases">
        <title>Actinomycetes sequencing.</title>
        <authorList>
            <person name="Shan Q."/>
        </authorList>
    </citation>
    <scope>NUCLEOTIDE SEQUENCE [LARGE SCALE GENOMIC DNA]</scope>
    <source>
        <strain evidence="2 3">NEAU-G5</strain>
    </source>
</reference>
<dbReference type="RefSeq" id="WP_215922145.1">
    <property type="nucleotide sequence ID" value="NZ_JAHKNI010000013.1"/>
</dbReference>
<feature type="transmembrane region" description="Helical" evidence="1">
    <location>
        <begin position="41"/>
        <end position="64"/>
    </location>
</feature>
<sequence>MTAEQLVMAVVAFVGTAVDDLVVLAALFLTRSVSGRPRAWAIVGGQYVGYAAILVLALAAASGLRIVPNRWIWLLGLVPIAFGIWSLWQLRGTAAIDRKPLACSMSGIATLAFANGADNIAIFTPLFRSLRISGSVLTAVLFLALIGLWCAIGAALGTNRAAAATAGRVAHWLVPLVFIGIGLLVVIDGGATLAARHSG</sequence>